<dbReference type="AlphaFoldDB" id="A0A2H0WSM7"/>
<dbReference type="EMBL" id="PEZI01000005">
    <property type="protein sequence ID" value="PIS14909.1"/>
    <property type="molecule type" value="Genomic_DNA"/>
</dbReference>
<sequence>MADDIHQGQIQTTQGTQSAVSSTNQPLVSPPVINIPALHYLFSGNFVVTFSFGAQSTNEETKKKFQEMFI</sequence>
<feature type="region of interest" description="Disordered" evidence="1">
    <location>
        <begin position="1"/>
        <end position="25"/>
    </location>
</feature>
<reference evidence="3" key="1">
    <citation type="submission" date="2017-09" db="EMBL/GenBank/DDBJ databases">
        <title>Depth-based differentiation of microbial function through sediment-hosted aquifers and enrichment of novel symbionts in the deep terrestrial subsurface.</title>
        <authorList>
            <person name="Probst A.J."/>
            <person name="Ladd B."/>
            <person name="Jarett J.K."/>
            <person name="Geller-Mcgrath D.E."/>
            <person name="Sieber C.M.K."/>
            <person name="Emerson J.B."/>
            <person name="Anantharaman K."/>
            <person name="Thomas B.C."/>
            <person name="Malmstrom R."/>
            <person name="Stieglmeier M."/>
            <person name="Klingl A."/>
            <person name="Woyke T."/>
            <person name="Ryan C.M."/>
            <person name="Banfield J.F."/>
        </authorList>
    </citation>
    <scope>NUCLEOTIDE SEQUENCE [LARGE SCALE GENOMIC DNA]</scope>
</reference>
<protein>
    <submittedName>
        <fullName evidence="2">Uncharacterized protein</fullName>
    </submittedName>
</protein>
<accession>A0A2H0WSM7</accession>
<evidence type="ECO:0000313" key="2">
    <source>
        <dbReference type="EMBL" id="PIS14909.1"/>
    </source>
</evidence>
<feature type="compositionally biased region" description="Low complexity" evidence="1">
    <location>
        <begin position="7"/>
        <end position="17"/>
    </location>
</feature>
<evidence type="ECO:0000313" key="3">
    <source>
        <dbReference type="Proteomes" id="UP000230775"/>
    </source>
</evidence>
<organism evidence="2 3">
    <name type="scientific">Candidatus Shapirobacteria bacterium CG09_land_8_20_14_0_10_39_12</name>
    <dbReference type="NCBI Taxonomy" id="1974885"/>
    <lineage>
        <taxon>Bacteria</taxon>
        <taxon>Candidatus Shapironibacteriota</taxon>
    </lineage>
</organism>
<gene>
    <name evidence="2" type="ORF">COT64_00160</name>
</gene>
<comment type="caution">
    <text evidence="2">The sequence shown here is derived from an EMBL/GenBank/DDBJ whole genome shotgun (WGS) entry which is preliminary data.</text>
</comment>
<evidence type="ECO:0000256" key="1">
    <source>
        <dbReference type="SAM" id="MobiDB-lite"/>
    </source>
</evidence>
<dbReference type="Proteomes" id="UP000230775">
    <property type="component" value="Unassembled WGS sequence"/>
</dbReference>
<proteinExistence type="predicted"/>
<name>A0A2H0WSM7_9BACT</name>